<dbReference type="EMBL" id="JARK01001348">
    <property type="protein sequence ID" value="EYC25291.1"/>
    <property type="molecule type" value="Genomic_DNA"/>
</dbReference>
<evidence type="ECO:0000313" key="1">
    <source>
        <dbReference type="EMBL" id="EYC25291.1"/>
    </source>
</evidence>
<name>A0A016VDE3_9BILA</name>
<keyword evidence="2" id="KW-1185">Reference proteome</keyword>
<proteinExistence type="predicted"/>
<accession>A0A016VDE3</accession>
<reference evidence="2" key="1">
    <citation type="journal article" date="2015" name="Nat. Genet.">
        <title>The genome and transcriptome of the zoonotic hookworm Ancylostoma ceylanicum identify infection-specific gene families.</title>
        <authorList>
            <person name="Schwarz E.M."/>
            <person name="Hu Y."/>
            <person name="Antoshechkin I."/>
            <person name="Miller M.M."/>
            <person name="Sternberg P.W."/>
            <person name="Aroian R.V."/>
        </authorList>
    </citation>
    <scope>NUCLEOTIDE SEQUENCE</scope>
    <source>
        <strain evidence="2">HY135</strain>
    </source>
</reference>
<gene>
    <name evidence="1" type="primary">Acey_s0012.g1806</name>
    <name evidence="1" type="ORF">Y032_0012g1806</name>
</gene>
<dbReference type="Proteomes" id="UP000024635">
    <property type="component" value="Unassembled WGS sequence"/>
</dbReference>
<sequence>MLLCFFRIFDVLNELEFDLCEIELDLACFCHTTSSRRNVIHLVSRVIMQVPPPPLSNSILRSGWRIAGIAAARAATSRYVSKSLLSSTSAREFTSPRLLPRVLIRLPVTACLVGFWV</sequence>
<comment type="caution">
    <text evidence="1">The sequence shown here is derived from an EMBL/GenBank/DDBJ whole genome shotgun (WGS) entry which is preliminary data.</text>
</comment>
<organism evidence="1 2">
    <name type="scientific">Ancylostoma ceylanicum</name>
    <dbReference type="NCBI Taxonomy" id="53326"/>
    <lineage>
        <taxon>Eukaryota</taxon>
        <taxon>Metazoa</taxon>
        <taxon>Ecdysozoa</taxon>
        <taxon>Nematoda</taxon>
        <taxon>Chromadorea</taxon>
        <taxon>Rhabditida</taxon>
        <taxon>Rhabditina</taxon>
        <taxon>Rhabditomorpha</taxon>
        <taxon>Strongyloidea</taxon>
        <taxon>Ancylostomatidae</taxon>
        <taxon>Ancylostomatinae</taxon>
        <taxon>Ancylostoma</taxon>
    </lineage>
</organism>
<evidence type="ECO:0000313" key="2">
    <source>
        <dbReference type="Proteomes" id="UP000024635"/>
    </source>
</evidence>
<protein>
    <submittedName>
        <fullName evidence="1">Uncharacterized protein</fullName>
    </submittedName>
</protein>
<dbReference type="AlphaFoldDB" id="A0A016VDE3"/>